<dbReference type="Pfam" id="PF14559">
    <property type="entry name" value="TPR_19"/>
    <property type="match status" value="1"/>
</dbReference>
<evidence type="ECO:0000256" key="2">
    <source>
        <dbReference type="ARBA" id="ARBA00022803"/>
    </source>
</evidence>
<feature type="domain" description="Guanylate cyclase" evidence="4">
    <location>
        <begin position="11"/>
        <end position="126"/>
    </location>
</feature>
<dbReference type="InParanoid" id="A0A1Y5T129"/>
<name>A0A1Y5T129_9PROT</name>
<dbReference type="PANTHER" id="PTHR43081">
    <property type="entry name" value="ADENYLATE CYCLASE, TERMINAL-DIFFERENTIATION SPECIFIC-RELATED"/>
    <property type="match status" value="1"/>
</dbReference>
<dbReference type="InterPro" id="IPR011990">
    <property type="entry name" value="TPR-like_helical_dom_sf"/>
</dbReference>
<accession>A0A1Y5T129</accession>
<dbReference type="Pfam" id="PF07719">
    <property type="entry name" value="TPR_2"/>
    <property type="match status" value="1"/>
</dbReference>
<evidence type="ECO:0000256" key="3">
    <source>
        <dbReference type="PROSITE-ProRule" id="PRU00339"/>
    </source>
</evidence>
<dbReference type="InterPro" id="IPR001054">
    <property type="entry name" value="A/G_cyclase"/>
</dbReference>
<protein>
    <submittedName>
        <fullName evidence="5">DNA-binding transcriptional activator CadC</fullName>
    </submittedName>
</protein>
<dbReference type="InterPro" id="IPR029787">
    <property type="entry name" value="Nucleotide_cyclase"/>
</dbReference>
<organism evidence="5 6">
    <name type="scientific">Oceanibacterium hippocampi</name>
    <dbReference type="NCBI Taxonomy" id="745714"/>
    <lineage>
        <taxon>Bacteria</taxon>
        <taxon>Pseudomonadati</taxon>
        <taxon>Pseudomonadota</taxon>
        <taxon>Alphaproteobacteria</taxon>
        <taxon>Sneathiellales</taxon>
        <taxon>Sneathiellaceae</taxon>
        <taxon>Oceanibacterium</taxon>
    </lineage>
</organism>
<evidence type="ECO:0000313" key="6">
    <source>
        <dbReference type="Proteomes" id="UP000193200"/>
    </source>
</evidence>
<dbReference type="InterPro" id="IPR013105">
    <property type="entry name" value="TPR_2"/>
</dbReference>
<dbReference type="AlphaFoldDB" id="A0A1Y5T129"/>
<dbReference type="SUPFAM" id="SSF48452">
    <property type="entry name" value="TPR-like"/>
    <property type="match status" value="1"/>
</dbReference>
<dbReference type="PROSITE" id="PS50125">
    <property type="entry name" value="GUANYLATE_CYCLASE_2"/>
    <property type="match status" value="1"/>
</dbReference>
<evidence type="ECO:0000313" key="5">
    <source>
        <dbReference type="EMBL" id="SLN53740.1"/>
    </source>
</evidence>
<dbReference type="PANTHER" id="PTHR43081:SF19">
    <property type="entry name" value="PH-SENSITIVE ADENYLATE CYCLASE RV1264"/>
    <property type="match status" value="1"/>
</dbReference>
<dbReference type="GO" id="GO:0035556">
    <property type="term" value="P:intracellular signal transduction"/>
    <property type="evidence" value="ECO:0007669"/>
    <property type="project" value="InterPro"/>
</dbReference>
<dbReference type="OrthoDB" id="9807521at2"/>
<dbReference type="Pfam" id="PF00211">
    <property type="entry name" value="Guanylate_cyc"/>
    <property type="match status" value="1"/>
</dbReference>
<sequence>MSPHVARKLAAIVCTDIVAYSRLMGADEEATLSRMKAHRRELWEPEIAGHGGRIVGSAGDALMIEFASAVSAVECALAIQQGMATREAGRPETLQMLLRVGVNIGEVVVDGDDLLGDGVNVAARLQTLAAVGGICISGKVREEIQGKLPAGFADAGEHAVKNIARPVRVWRWPADGQLADAGQSRDDDPLPLPDKPSIAVLPFDNLSGDPEQDYFADGICEDVITDLSKVSGLFVSARNSSFAYRGKSPDIRRVCRELGVRHVLEGSVRRAGRRIRINAQLIDGISGGHLWADRFDRDLEDIFAVQDDVTREIVGALQVALTKDERTRRAARRKVDPEAYDLAIRARSLIHEFSADSLQEARGLLLRAMAIDPNLATAYSWLALIHCVEYTNGWNGAGPDYLRIALGLADQAFAADENEPYVHHARALIHMWLHDLDEAERAARRAIELDPNFAGAYSSLGSILDFAGRHEDAIKALQYALRLDPGYGIARQFLGRTLFSLHRYGEAEEIYRQRLVTAPNSDLARCYLAAICGHLGRREEARRLWREVQAISPGFDIERLRRIMPYRAPAALDHLEEGLRAAGLVD</sequence>
<gene>
    <name evidence="5" type="ORF">OCH7691_02261</name>
</gene>
<dbReference type="GO" id="GO:0004016">
    <property type="term" value="F:adenylate cyclase activity"/>
    <property type="evidence" value="ECO:0007669"/>
    <property type="project" value="UniProtKB-ARBA"/>
</dbReference>
<feature type="repeat" description="TPR" evidence="3">
    <location>
        <begin position="454"/>
        <end position="487"/>
    </location>
</feature>
<evidence type="ECO:0000256" key="1">
    <source>
        <dbReference type="ARBA" id="ARBA00022737"/>
    </source>
</evidence>
<feature type="repeat" description="TPR" evidence="3">
    <location>
        <begin position="420"/>
        <end position="453"/>
    </location>
</feature>
<keyword evidence="1" id="KW-0677">Repeat</keyword>
<dbReference type="InterPro" id="IPR050697">
    <property type="entry name" value="Adenylyl/Guanylyl_Cyclase_3/4"/>
</dbReference>
<dbReference type="Gene3D" id="3.30.70.1230">
    <property type="entry name" value="Nucleotide cyclase"/>
    <property type="match status" value="1"/>
</dbReference>
<dbReference type="GO" id="GO:0006171">
    <property type="term" value="P:cAMP biosynthetic process"/>
    <property type="evidence" value="ECO:0007669"/>
    <property type="project" value="TreeGrafter"/>
</dbReference>
<dbReference type="CDD" id="cd07302">
    <property type="entry name" value="CHD"/>
    <property type="match status" value="1"/>
</dbReference>
<dbReference type="EMBL" id="FWFR01000002">
    <property type="protein sequence ID" value="SLN53740.1"/>
    <property type="molecule type" value="Genomic_DNA"/>
</dbReference>
<dbReference type="Gene3D" id="1.25.40.10">
    <property type="entry name" value="Tetratricopeptide repeat domain"/>
    <property type="match status" value="1"/>
</dbReference>
<keyword evidence="6" id="KW-1185">Reference proteome</keyword>
<dbReference type="SUPFAM" id="SSF55073">
    <property type="entry name" value="Nucleotide cyclase"/>
    <property type="match status" value="1"/>
</dbReference>
<dbReference type="Proteomes" id="UP000193200">
    <property type="component" value="Unassembled WGS sequence"/>
</dbReference>
<evidence type="ECO:0000259" key="4">
    <source>
        <dbReference type="PROSITE" id="PS50125"/>
    </source>
</evidence>
<dbReference type="Gene3D" id="3.40.50.10070">
    <property type="entry name" value="TolB, N-terminal domain"/>
    <property type="match status" value="1"/>
</dbReference>
<proteinExistence type="predicted"/>
<reference evidence="5 6" key="1">
    <citation type="submission" date="2017-03" db="EMBL/GenBank/DDBJ databases">
        <authorList>
            <person name="Afonso C.L."/>
            <person name="Miller P.J."/>
            <person name="Scott M.A."/>
            <person name="Spackman E."/>
            <person name="Goraichik I."/>
            <person name="Dimitrov K.M."/>
            <person name="Suarez D.L."/>
            <person name="Swayne D.E."/>
        </authorList>
    </citation>
    <scope>NUCLEOTIDE SEQUENCE [LARGE SCALE GENOMIC DNA]</scope>
    <source>
        <strain evidence="5 6">CECT 7691</strain>
    </source>
</reference>
<dbReference type="InterPro" id="IPR019734">
    <property type="entry name" value="TPR_rpt"/>
</dbReference>
<dbReference type="GO" id="GO:0003677">
    <property type="term" value="F:DNA binding"/>
    <property type="evidence" value="ECO:0007669"/>
    <property type="project" value="UniProtKB-KW"/>
</dbReference>
<dbReference type="PROSITE" id="PS50005">
    <property type="entry name" value="TPR"/>
    <property type="match status" value="2"/>
</dbReference>
<dbReference type="SMART" id="SM00028">
    <property type="entry name" value="TPR"/>
    <property type="match status" value="4"/>
</dbReference>
<keyword evidence="5" id="KW-0238">DNA-binding</keyword>
<keyword evidence="2 3" id="KW-0802">TPR repeat</keyword>